<proteinExistence type="predicted"/>
<gene>
    <name evidence="1" type="ORF">SAMN04487988_10431</name>
</gene>
<reference evidence="2" key="1">
    <citation type="submission" date="2016-10" db="EMBL/GenBank/DDBJ databases">
        <authorList>
            <person name="Varghese N."/>
            <person name="Submissions S."/>
        </authorList>
    </citation>
    <scope>NUCLEOTIDE SEQUENCE [LARGE SCALE GENOMIC DNA]</scope>
    <source>
        <strain evidence="2">DSM 19315</strain>
    </source>
</reference>
<accession>A0A1I2S5X3</accession>
<evidence type="ECO:0000313" key="1">
    <source>
        <dbReference type="EMBL" id="SFG45391.1"/>
    </source>
</evidence>
<evidence type="ECO:0000313" key="2">
    <source>
        <dbReference type="Proteomes" id="UP000199642"/>
    </source>
</evidence>
<protein>
    <submittedName>
        <fullName evidence="1">Uncharacterized protein</fullName>
    </submittedName>
</protein>
<organism evidence="1 2">
    <name type="scientific">Algoriphagus hitonicola</name>
    <dbReference type="NCBI Taxonomy" id="435880"/>
    <lineage>
        <taxon>Bacteria</taxon>
        <taxon>Pseudomonadati</taxon>
        <taxon>Bacteroidota</taxon>
        <taxon>Cytophagia</taxon>
        <taxon>Cytophagales</taxon>
        <taxon>Cyclobacteriaceae</taxon>
        <taxon>Algoriphagus</taxon>
    </lineage>
</organism>
<keyword evidence="2" id="KW-1185">Reference proteome</keyword>
<name>A0A1I2S5X3_9BACT</name>
<dbReference type="EMBL" id="FOPC01000004">
    <property type="protein sequence ID" value="SFG45391.1"/>
    <property type="molecule type" value="Genomic_DNA"/>
</dbReference>
<dbReference type="AlphaFoldDB" id="A0A1I2S5X3"/>
<dbReference type="Proteomes" id="UP000199642">
    <property type="component" value="Unassembled WGS sequence"/>
</dbReference>
<sequence length="50" mass="5584">MLKLADKPSCLGGGDHRIKHFSELVNLPNYSVEVRILLLQQVILGLLLID</sequence>